<protein>
    <submittedName>
        <fullName evidence="1">Alternative protein ZNF251</fullName>
    </submittedName>
</protein>
<sequence>MMALKDTLFISRRFSKKDIFNVINAEDSLATVHLTLEDKMA</sequence>
<evidence type="ECO:0000313" key="1">
    <source>
        <dbReference type="EMBL" id="CCO13855.1"/>
    </source>
</evidence>
<accession>L0R6U9</accession>
<organism evidence="1">
    <name type="scientific">Homo sapiens</name>
    <name type="common">Human</name>
    <dbReference type="NCBI Taxonomy" id="9606"/>
    <lineage>
        <taxon>Eukaryota</taxon>
        <taxon>Metazoa</taxon>
        <taxon>Chordata</taxon>
        <taxon>Craniata</taxon>
        <taxon>Vertebrata</taxon>
        <taxon>Euteleostomi</taxon>
        <taxon>Mammalia</taxon>
        <taxon>Eutheria</taxon>
        <taxon>Euarchontoglires</taxon>
        <taxon>Primates</taxon>
        <taxon>Haplorrhini</taxon>
        <taxon>Catarrhini</taxon>
        <taxon>Hominidae</taxon>
        <taxon>Homo</taxon>
    </lineage>
</organism>
<proteinExistence type="predicted"/>
<reference evidence="1" key="1">
    <citation type="submission" date="2012-10" db="EMBL/GenBank/DDBJ databases">
        <title>Direct identification of alternative open reading frame translation products in human.</title>
        <authorList>
            <person name="Vanderperre B."/>
            <person name="Lucier J.-F."/>
            <person name="Motard J."/>
            <person name="Tremblay G."/>
            <person name="Vanderperre S."/>
            <person name="Wisztorski M."/>
            <person name="Salzet M."/>
            <person name="Boisvert F.-M."/>
            <person name="Roucou X."/>
        </authorList>
    </citation>
    <scope>NUCLEOTIDE SEQUENCE</scope>
</reference>
<dbReference type="AlphaFoldDB" id="L0R6U9"/>
<dbReference type="EMBL" id="HF548144">
    <property type="protein sequence ID" value="CCO13855.1"/>
    <property type="molecule type" value="Genomic_DNA"/>
</dbReference>
<dbReference type="OrthoDB" id="8922241at2759"/>
<dbReference type="ChiTaRS" id="ZNF251">
    <property type="organism name" value="human"/>
</dbReference>
<name>L0R6U9_HUMAN</name>
<gene>
    <name evidence="1" type="primary">ZNF251</name>
</gene>